<evidence type="ECO:0000313" key="1">
    <source>
        <dbReference type="EMBL" id="EHK82721.1"/>
    </source>
</evidence>
<name>H0JT44_9NOCA</name>
<sequence length="189" mass="20852">MWADTPDDVTTIDPAEDVGTFVVEDDIVEVAVDWIETLRGDRQTEERIDQRRRCRWPLTVGSVTDTLLNGGGLSRSRNTRAVEFEVRASHYLRSGRQLVCEVYPHVFVGQRGGAISRYAGMAMQQPGDIVTALPPVTQKWIRIRGLKQAASGVSTVANIGDRFWIEQHGAKTRFSEPPVGPVGPTGVPP</sequence>
<protein>
    <submittedName>
        <fullName evidence="1">Uncharacterized protein</fullName>
    </submittedName>
</protein>
<dbReference type="AlphaFoldDB" id="H0JT44"/>
<reference evidence="1 2" key="1">
    <citation type="submission" date="2011-12" db="EMBL/GenBank/DDBJ databases">
        <authorList>
            <person name="Kriszt B."/>
            <person name="Tancsics A."/>
            <person name="Cserhati M."/>
            <person name="Toth A."/>
            <person name="Nagy I."/>
            <person name="Horvath B."/>
            <person name="Tamura T."/>
            <person name="Kukolya J."/>
            <person name="Szoboszlay S."/>
        </authorList>
    </citation>
    <scope>NUCLEOTIDE SEQUENCE [LARGE SCALE GENOMIC DNA]</scope>
    <source>
        <strain evidence="1 2">AK37</strain>
    </source>
</reference>
<proteinExistence type="predicted"/>
<organism evidence="1 2">
    <name type="scientific">Rhodococcus pyridinivorans AK37</name>
    <dbReference type="NCBI Taxonomy" id="1114960"/>
    <lineage>
        <taxon>Bacteria</taxon>
        <taxon>Bacillati</taxon>
        <taxon>Actinomycetota</taxon>
        <taxon>Actinomycetes</taxon>
        <taxon>Mycobacteriales</taxon>
        <taxon>Nocardiaceae</taxon>
        <taxon>Rhodococcus</taxon>
    </lineage>
</organism>
<accession>H0JT44</accession>
<evidence type="ECO:0000313" key="2">
    <source>
        <dbReference type="Proteomes" id="UP000005064"/>
    </source>
</evidence>
<comment type="caution">
    <text evidence="1">The sequence shown here is derived from an EMBL/GenBank/DDBJ whole genome shotgun (WGS) entry which is preliminary data.</text>
</comment>
<dbReference type="EMBL" id="AHBW01000045">
    <property type="protein sequence ID" value="EHK82721.1"/>
    <property type="molecule type" value="Genomic_DNA"/>
</dbReference>
<gene>
    <name evidence="1" type="ORF">AK37_14278</name>
</gene>
<dbReference type="Proteomes" id="UP000005064">
    <property type="component" value="Unassembled WGS sequence"/>
</dbReference>